<evidence type="ECO:0000313" key="4">
    <source>
        <dbReference type="Proteomes" id="UP000192266"/>
    </source>
</evidence>
<organism evidence="3 4">
    <name type="scientific">Hymenobacter roseosalivarius DSM 11622</name>
    <dbReference type="NCBI Taxonomy" id="645990"/>
    <lineage>
        <taxon>Bacteria</taxon>
        <taxon>Pseudomonadati</taxon>
        <taxon>Bacteroidota</taxon>
        <taxon>Cytophagia</taxon>
        <taxon>Cytophagales</taxon>
        <taxon>Hymenobacteraceae</taxon>
        <taxon>Hymenobacter</taxon>
    </lineage>
</organism>
<dbReference type="AlphaFoldDB" id="A0A1W1VUD5"/>
<sequence>MLMRKIYVFAGLLLCSAPVFAQGKKTTQVPKSSGHFTVPITPALPGEEKLSARERVERDLLMPVRRKQAALTLEEAKQASAEITAQGVATAEANAAEEAKKAPQPSAMESPVILTTAQPKEAPAVKRKSPISHKKFRRRR</sequence>
<feature type="region of interest" description="Disordered" evidence="1">
    <location>
        <begin position="86"/>
        <end position="140"/>
    </location>
</feature>
<feature type="signal peptide" evidence="2">
    <location>
        <begin position="1"/>
        <end position="21"/>
    </location>
</feature>
<keyword evidence="4" id="KW-1185">Reference proteome</keyword>
<reference evidence="3 4" key="1">
    <citation type="submission" date="2017-04" db="EMBL/GenBank/DDBJ databases">
        <authorList>
            <person name="Afonso C.L."/>
            <person name="Miller P.J."/>
            <person name="Scott M.A."/>
            <person name="Spackman E."/>
            <person name="Goraichik I."/>
            <person name="Dimitrov K.M."/>
            <person name="Suarez D.L."/>
            <person name="Swayne D.E."/>
        </authorList>
    </citation>
    <scope>NUCLEOTIDE SEQUENCE [LARGE SCALE GENOMIC DNA]</scope>
    <source>
        <strain evidence="3 4">DSM 11622</strain>
    </source>
</reference>
<dbReference type="Proteomes" id="UP000192266">
    <property type="component" value="Unassembled WGS sequence"/>
</dbReference>
<evidence type="ECO:0000256" key="1">
    <source>
        <dbReference type="SAM" id="MobiDB-lite"/>
    </source>
</evidence>
<dbReference type="EMBL" id="FWWW01000074">
    <property type="protein sequence ID" value="SMB96830.1"/>
    <property type="molecule type" value="Genomic_DNA"/>
</dbReference>
<name>A0A1W1VUD5_9BACT</name>
<feature type="compositionally biased region" description="Basic residues" evidence="1">
    <location>
        <begin position="125"/>
        <end position="140"/>
    </location>
</feature>
<feature type="chain" id="PRO_5012596683" evidence="2">
    <location>
        <begin position="22"/>
        <end position="140"/>
    </location>
</feature>
<protein>
    <submittedName>
        <fullName evidence="3">Uncharacterized protein</fullName>
    </submittedName>
</protein>
<evidence type="ECO:0000313" key="3">
    <source>
        <dbReference type="EMBL" id="SMB96830.1"/>
    </source>
</evidence>
<evidence type="ECO:0000256" key="2">
    <source>
        <dbReference type="SAM" id="SignalP"/>
    </source>
</evidence>
<gene>
    <name evidence="3" type="ORF">SAMN00120144_2932</name>
</gene>
<accession>A0A1W1VUD5</accession>
<proteinExistence type="predicted"/>
<keyword evidence="2" id="KW-0732">Signal</keyword>